<dbReference type="AlphaFoldDB" id="A0A9X4KGZ8"/>
<sequence length="109" mass="11800">MRHLKALIESRPYLSLAPAQELLASNLTGASYRVAARGDGYAYIYCPSGLYVEADGDVIPASSVEASWYDPRTGARTPAGIRDASGKLRYDAPSSGRGCDWVLTLEWTD</sequence>
<comment type="caution">
    <text evidence="2">The sequence shown here is derived from an EMBL/GenBank/DDBJ whole genome shotgun (WGS) entry which is preliminary data.</text>
</comment>
<evidence type="ECO:0000313" key="3">
    <source>
        <dbReference type="Proteomes" id="UP001153387"/>
    </source>
</evidence>
<gene>
    <name evidence="2" type="ORF">OMP38_11075</name>
</gene>
<reference evidence="2 3" key="1">
    <citation type="submission" date="2022-10" db="EMBL/GenBank/DDBJ databases">
        <title>Comparative genomic analysis of Cohnella hashimotonis sp. nov., isolated from the International Space Station.</title>
        <authorList>
            <person name="Simpson A."/>
            <person name="Venkateswaran K."/>
        </authorList>
    </citation>
    <scope>NUCLEOTIDE SEQUENCE [LARGE SCALE GENOMIC DNA]</scope>
    <source>
        <strain evidence="2 3">DSM 18997</strain>
    </source>
</reference>
<evidence type="ECO:0000313" key="2">
    <source>
        <dbReference type="EMBL" id="MDG0791349.1"/>
    </source>
</evidence>
<dbReference type="EMBL" id="JAPDHZ010000002">
    <property type="protein sequence ID" value="MDG0791349.1"/>
    <property type="molecule type" value="Genomic_DNA"/>
</dbReference>
<dbReference type="Proteomes" id="UP001153387">
    <property type="component" value="Unassembled WGS sequence"/>
</dbReference>
<evidence type="ECO:0000259" key="1">
    <source>
        <dbReference type="Pfam" id="PF12904"/>
    </source>
</evidence>
<dbReference type="InterPro" id="IPR024749">
    <property type="entry name" value="Collagen-bd_put"/>
</dbReference>
<accession>A0A9X4KGZ8</accession>
<protein>
    <recommendedName>
        <fullName evidence="1">Putative collagen-binding domain-containing protein</fullName>
    </recommendedName>
</protein>
<proteinExistence type="predicted"/>
<keyword evidence="3" id="KW-1185">Reference proteome</keyword>
<dbReference type="Pfam" id="PF12904">
    <property type="entry name" value="Collagen_bind_2"/>
    <property type="match status" value="1"/>
</dbReference>
<name>A0A9X4KGZ8_9BACL</name>
<feature type="domain" description="Putative collagen-binding" evidence="1">
    <location>
        <begin position="18"/>
        <end position="106"/>
    </location>
</feature>
<organism evidence="2 3">
    <name type="scientific">Cohnella ginsengisoli</name>
    <dbReference type="NCBI Taxonomy" id="425004"/>
    <lineage>
        <taxon>Bacteria</taxon>
        <taxon>Bacillati</taxon>
        <taxon>Bacillota</taxon>
        <taxon>Bacilli</taxon>
        <taxon>Bacillales</taxon>
        <taxon>Paenibacillaceae</taxon>
        <taxon>Cohnella</taxon>
    </lineage>
</organism>